<evidence type="ECO:0000313" key="3">
    <source>
        <dbReference type="EMBL" id="KAF3222538.1"/>
    </source>
</evidence>
<dbReference type="EMBL" id="WIWS01000005">
    <property type="protein sequence ID" value="KAF3228046.1"/>
    <property type="molecule type" value="Genomic_DNA"/>
</dbReference>
<dbReference type="Proteomes" id="UP000472727">
    <property type="component" value="Unassembled WGS sequence"/>
</dbReference>
<evidence type="ECO:0000313" key="7">
    <source>
        <dbReference type="Proteomes" id="UP000483672"/>
    </source>
</evidence>
<evidence type="ECO:0000313" key="1">
    <source>
        <dbReference type="EMBL" id="KAF3187026.1"/>
    </source>
</evidence>
<sequence>MSLETGTYFITSNYSNGVVGRNTANDGEQVFSLPPFSDPQQWEIIKLRDGYSLRIGGTETAELNGMVHALTHDQPMAESWDIKPHEQHGPNVYTIEKLDGSLGWVMAAGDIFAPISVQPIVATKSLPPQYLPPCLFQIMKVE</sequence>
<evidence type="ECO:0000313" key="4">
    <source>
        <dbReference type="EMBL" id="KAF3228046.1"/>
    </source>
</evidence>
<proteinExistence type="predicted"/>
<protein>
    <recommendedName>
        <fullName evidence="8">Ricin B lectin domain-containing protein</fullName>
    </recommendedName>
</protein>
<dbReference type="EMBL" id="WIWT01000003">
    <property type="protein sequence ID" value="KAF3222538.1"/>
    <property type="molecule type" value="Genomic_DNA"/>
</dbReference>
<dbReference type="Proteomes" id="UP000479691">
    <property type="component" value="Unassembled WGS sequence"/>
</dbReference>
<evidence type="ECO:0000313" key="6">
    <source>
        <dbReference type="Proteomes" id="UP000479691"/>
    </source>
</evidence>
<dbReference type="GO" id="GO:0004867">
    <property type="term" value="F:serine-type endopeptidase inhibitor activity"/>
    <property type="evidence" value="ECO:0007669"/>
    <property type="project" value="InterPro"/>
</dbReference>
<dbReference type="InterPro" id="IPR031755">
    <property type="entry name" value="Inhibitor_I66"/>
</dbReference>
<accession>A0A6G1LUZ8</accession>
<dbReference type="Proteomes" id="UP000614610">
    <property type="component" value="Unassembled WGS sequence"/>
</dbReference>
<evidence type="ECO:0000313" key="5">
    <source>
        <dbReference type="Proteomes" id="UP000472727"/>
    </source>
</evidence>
<dbReference type="AlphaFoldDB" id="A0A6G1LUZ8"/>
<name>A0A6G1LUZ8_ORBOL</name>
<dbReference type="EMBL" id="WIPF01000069">
    <property type="protein sequence ID" value="KAF3215125.1"/>
    <property type="molecule type" value="Genomic_DNA"/>
</dbReference>
<dbReference type="Proteomes" id="UP000483672">
    <property type="component" value="Unassembled WGS sequence"/>
</dbReference>
<organism evidence="4 5">
    <name type="scientific">Orbilia oligospora</name>
    <name type="common">Nematode-trapping fungus</name>
    <name type="synonym">Arthrobotrys oligospora</name>
    <dbReference type="NCBI Taxonomy" id="2813651"/>
    <lineage>
        <taxon>Eukaryota</taxon>
        <taxon>Fungi</taxon>
        <taxon>Dikarya</taxon>
        <taxon>Ascomycota</taxon>
        <taxon>Pezizomycotina</taxon>
        <taxon>Orbiliomycetes</taxon>
        <taxon>Orbiliales</taxon>
        <taxon>Orbiliaceae</taxon>
        <taxon>Orbilia</taxon>
    </lineage>
</organism>
<evidence type="ECO:0000313" key="2">
    <source>
        <dbReference type="EMBL" id="KAF3215125.1"/>
    </source>
</evidence>
<dbReference type="Gene3D" id="2.80.10.50">
    <property type="match status" value="1"/>
</dbReference>
<dbReference type="CDD" id="cd23428">
    <property type="entry name" value="beta-trefoil_Ricin_SPI"/>
    <property type="match status" value="1"/>
</dbReference>
<reference evidence="5 6" key="1">
    <citation type="submission" date="2019-06" db="EMBL/GenBank/DDBJ databases">
        <authorList>
            <person name="Palmer J.M."/>
        </authorList>
    </citation>
    <scope>NUCLEOTIDE SEQUENCE [LARGE SCALE GENOMIC DNA]</scope>
    <source>
        <strain evidence="4 5">TWF106</strain>
        <strain evidence="2 7">TWF191</strain>
        <strain evidence="3">TWF679</strain>
        <strain evidence="1 6">TWF788</strain>
    </source>
</reference>
<comment type="caution">
    <text evidence="4">The sequence shown here is derived from an EMBL/GenBank/DDBJ whole genome shotgun (WGS) entry which is preliminary data.</text>
</comment>
<dbReference type="OrthoDB" id="3439489at2759"/>
<dbReference type="EMBL" id="JAABOE010000015">
    <property type="protein sequence ID" value="KAF3187026.1"/>
    <property type="molecule type" value="Genomic_DNA"/>
</dbReference>
<gene>
    <name evidence="4" type="ORF">TWF106_008448</name>
    <name evidence="2" type="ORF">TWF191_009418</name>
    <name evidence="3" type="ORF">TWF679_006009</name>
    <name evidence="1" type="ORF">TWF788_002606</name>
</gene>
<dbReference type="Pfam" id="PF16850">
    <property type="entry name" value="Inhibitor_I66"/>
    <property type="match status" value="1"/>
</dbReference>
<evidence type="ECO:0008006" key="8">
    <source>
        <dbReference type="Google" id="ProtNLM"/>
    </source>
</evidence>